<sequence length="147" mass="16001">MKKQIFAWGLLLLSAISTFAADNNITIHHAWARPSAPGAPSAGFMTVVNQGQQDDVLLSVEGDFAARLELHLSSMVEGVMKMEHQQEGIVIPAGETIMFKPGGYHLMFMGLAKNFELGETYVVELTFRDAGVMTLSLPVQQAPESSH</sequence>
<evidence type="ECO:0008006" key="4">
    <source>
        <dbReference type="Google" id="ProtNLM"/>
    </source>
</evidence>
<accession>A4B9S8</accession>
<evidence type="ECO:0000256" key="1">
    <source>
        <dbReference type="SAM" id="SignalP"/>
    </source>
</evidence>
<dbReference type="Gene3D" id="2.60.40.1890">
    <property type="entry name" value="PCu(A)C copper chaperone"/>
    <property type="match status" value="1"/>
</dbReference>
<dbReference type="SUPFAM" id="SSF110087">
    <property type="entry name" value="DR1885-like metal-binding protein"/>
    <property type="match status" value="1"/>
</dbReference>
<gene>
    <name evidence="2" type="ORF">MED297_20867</name>
</gene>
<feature type="chain" id="PRO_5002666367" description="Copper chaperone PCu(A)C" evidence="1">
    <location>
        <begin position="21"/>
        <end position="147"/>
    </location>
</feature>
<protein>
    <recommendedName>
        <fullName evidence="4">Copper chaperone PCu(A)C</fullName>
    </recommendedName>
</protein>
<dbReference type="PANTHER" id="PTHR36302:SF1">
    <property type="entry name" value="COPPER CHAPERONE PCU(A)C"/>
    <property type="match status" value="1"/>
</dbReference>
<comment type="caution">
    <text evidence="2">The sequence shown here is derived from an EMBL/GenBank/DDBJ whole genome shotgun (WGS) entry which is preliminary data.</text>
</comment>
<dbReference type="InterPro" id="IPR007410">
    <property type="entry name" value="LpqE-like"/>
</dbReference>
<keyword evidence="3" id="KW-1185">Reference proteome</keyword>
<dbReference type="STRING" id="314283.MED297_20867"/>
<dbReference type="PANTHER" id="PTHR36302">
    <property type="entry name" value="BLR7088 PROTEIN"/>
    <property type="match status" value="1"/>
</dbReference>
<feature type="signal peptide" evidence="1">
    <location>
        <begin position="1"/>
        <end position="20"/>
    </location>
</feature>
<dbReference type="AlphaFoldDB" id="A4B9S8"/>
<dbReference type="EMBL" id="AAOE01000001">
    <property type="protein sequence ID" value="EAR11379.1"/>
    <property type="molecule type" value="Genomic_DNA"/>
</dbReference>
<evidence type="ECO:0000313" key="2">
    <source>
        <dbReference type="EMBL" id="EAR11379.1"/>
    </source>
</evidence>
<dbReference type="RefSeq" id="WP_008044993.1">
    <property type="nucleotide sequence ID" value="NZ_CH724151.1"/>
</dbReference>
<dbReference type="InterPro" id="IPR036182">
    <property type="entry name" value="PCuAC_sf"/>
</dbReference>
<name>A4B9S8_9GAMM</name>
<evidence type="ECO:0000313" key="3">
    <source>
        <dbReference type="Proteomes" id="UP000005953"/>
    </source>
</evidence>
<reference evidence="2 3" key="1">
    <citation type="submission" date="2006-02" db="EMBL/GenBank/DDBJ databases">
        <authorList>
            <person name="Pinhassi J."/>
            <person name="Pedros-Alio C."/>
            <person name="Ferriera S."/>
            <person name="Johnson J."/>
            <person name="Kravitz S."/>
            <person name="Halpern A."/>
            <person name="Remington K."/>
            <person name="Beeson K."/>
            <person name="Tran B."/>
            <person name="Rogers Y.-H."/>
            <person name="Friedman R."/>
            <person name="Venter J.C."/>
        </authorList>
    </citation>
    <scope>NUCLEOTIDE SEQUENCE [LARGE SCALE GENOMIC DNA]</scope>
    <source>
        <strain evidence="2 3">MED297</strain>
    </source>
</reference>
<keyword evidence="1" id="KW-0732">Signal</keyword>
<organism evidence="2 3">
    <name type="scientific">Reinekea blandensis MED297</name>
    <dbReference type="NCBI Taxonomy" id="314283"/>
    <lineage>
        <taxon>Bacteria</taxon>
        <taxon>Pseudomonadati</taxon>
        <taxon>Pseudomonadota</taxon>
        <taxon>Gammaproteobacteria</taxon>
        <taxon>Oceanospirillales</taxon>
        <taxon>Saccharospirillaceae</taxon>
        <taxon>Reinekea</taxon>
    </lineage>
</organism>
<dbReference type="InterPro" id="IPR058248">
    <property type="entry name" value="Lxx211020-like"/>
</dbReference>
<proteinExistence type="predicted"/>
<dbReference type="OrthoDB" id="9796962at2"/>
<dbReference type="HOGENOM" id="CLU_100939_2_2_6"/>
<dbReference type="Proteomes" id="UP000005953">
    <property type="component" value="Unassembled WGS sequence"/>
</dbReference>
<dbReference type="Pfam" id="PF04314">
    <property type="entry name" value="PCuAC"/>
    <property type="match status" value="1"/>
</dbReference>